<evidence type="ECO:0000256" key="1">
    <source>
        <dbReference type="ARBA" id="ARBA00006464"/>
    </source>
</evidence>
<keyword evidence="2" id="KW-0270">Exopolysaccharide synthesis</keyword>
<gene>
    <name evidence="4" type="ORF">I4Q42_03985</name>
</gene>
<keyword evidence="4" id="KW-0808">Transferase</keyword>
<dbReference type="GO" id="GO:0016740">
    <property type="term" value="F:transferase activity"/>
    <property type="evidence" value="ECO:0007669"/>
    <property type="project" value="UniProtKB-KW"/>
</dbReference>
<sequence length="191" mass="21564">MDLLISAGLLVVLAPILAGIAIAVRLTTRGPAFFPCRWVGQDARPFTGYKFRTMIQGAEAMEAQLQARNEMRGPAFKLTDDPRVTPLGRVLRKYSLDELPQLWSVLKGDLSLVGPRPPRAQEYARFTDYQKQKLAVKPGITCLWQVEGRHRINDYDDWVARDLEYIANWSLWLDIKILARTALVVIKGTGV</sequence>
<comment type="caution">
    <text evidence="4">The sequence shown here is derived from an EMBL/GenBank/DDBJ whole genome shotgun (WGS) entry which is preliminary data.</text>
</comment>
<evidence type="ECO:0000259" key="3">
    <source>
        <dbReference type="Pfam" id="PF02397"/>
    </source>
</evidence>
<protein>
    <submittedName>
        <fullName evidence="4">Sugar transferase</fullName>
    </submittedName>
</protein>
<accession>A0ABS0STA3</accession>
<feature type="domain" description="Bacterial sugar transferase" evidence="3">
    <location>
        <begin position="1"/>
        <end position="187"/>
    </location>
</feature>
<dbReference type="EMBL" id="JADWOX010000002">
    <property type="protein sequence ID" value="MBI1682823.1"/>
    <property type="molecule type" value="Genomic_DNA"/>
</dbReference>
<dbReference type="PANTHER" id="PTHR30576:SF10">
    <property type="entry name" value="SLL5057 PROTEIN"/>
    <property type="match status" value="1"/>
</dbReference>
<comment type="similarity">
    <text evidence="1">Belongs to the bacterial sugar transferase family.</text>
</comment>
<dbReference type="Pfam" id="PF02397">
    <property type="entry name" value="Bac_transf"/>
    <property type="match status" value="1"/>
</dbReference>
<evidence type="ECO:0000313" key="5">
    <source>
        <dbReference type="Proteomes" id="UP000639859"/>
    </source>
</evidence>
<reference evidence="4 5" key="1">
    <citation type="submission" date="2020-11" db="EMBL/GenBank/DDBJ databases">
        <title>genome sequence of strain KACC 18849.</title>
        <authorList>
            <person name="Gao J."/>
            <person name="Zhang X."/>
        </authorList>
    </citation>
    <scope>NUCLEOTIDE SEQUENCE [LARGE SCALE GENOMIC DNA]</scope>
    <source>
        <strain evidence="4 5">KACC 18849</strain>
    </source>
</reference>
<evidence type="ECO:0000313" key="4">
    <source>
        <dbReference type="EMBL" id="MBI1682823.1"/>
    </source>
</evidence>
<organism evidence="4 5">
    <name type="scientific">Caulobacter hibisci</name>
    <dbReference type="NCBI Taxonomy" id="2035993"/>
    <lineage>
        <taxon>Bacteria</taxon>
        <taxon>Pseudomonadati</taxon>
        <taxon>Pseudomonadota</taxon>
        <taxon>Alphaproteobacteria</taxon>
        <taxon>Caulobacterales</taxon>
        <taxon>Caulobacteraceae</taxon>
        <taxon>Caulobacter</taxon>
    </lineage>
</organism>
<proteinExistence type="inferred from homology"/>
<dbReference type="PANTHER" id="PTHR30576">
    <property type="entry name" value="COLANIC BIOSYNTHESIS UDP-GLUCOSE LIPID CARRIER TRANSFERASE"/>
    <property type="match status" value="1"/>
</dbReference>
<evidence type="ECO:0000256" key="2">
    <source>
        <dbReference type="ARBA" id="ARBA00023169"/>
    </source>
</evidence>
<dbReference type="Proteomes" id="UP000639859">
    <property type="component" value="Unassembled WGS sequence"/>
</dbReference>
<keyword evidence="5" id="KW-1185">Reference proteome</keyword>
<name>A0ABS0STA3_9CAUL</name>
<dbReference type="InterPro" id="IPR003362">
    <property type="entry name" value="Bact_transf"/>
</dbReference>